<feature type="region of interest" description="Disordered" evidence="1">
    <location>
        <begin position="1"/>
        <end position="29"/>
    </location>
</feature>
<gene>
    <name evidence="2" type="ORF">U9M48_013698</name>
</gene>
<dbReference type="AlphaFoldDB" id="A0AAQ3SZQ0"/>
<accession>A0AAQ3SZQ0</accession>
<feature type="non-terminal residue" evidence="2">
    <location>
        <position position="200"/>
    </location>
</feature>
<dbReference type="Proteomes" id="UP001341281">
    <property type="component" value="Chromosome 03"/>
</dbReference>
<keyword evidence="3" id="KW-1185">Reference proteome</keyword>
<dbReference type="EMBL" id="CP144747">
    <property type="protein sequence ID" value="WVZ64133.1"/>
    <property type="molecule type" value="Genomic_DNA"/>
</dbReference>
<name>A0AAQ3SZQ0_PASNO</name>
<sequence length="200" mass="21658">MATGKSSSCSPAHSAQQSSRIREGNGGVTGMVAMSAVRSTRQHGFAVAQSQRLHRPEGGGERSDEDQCPGWMRIDCSNATAWRQIKSQPAIKQFADVEKSWPELENTVLADSSSIFWSMPSGILWPAFLKDRGGEFGKFYSLPALNDPRIVSHDIGAISHAPNRLLARVRNPCGPAPVPQALPTRARPGSHPQFAMPLTT</sequence>
<protein>
    <submittedName>
        <fullName evidence="2">Uncharacterized protein</fullName>
    </submittedName>
</protein>
<proteinExistence type="predicted"/>
<feature type="compositionally biased region" description="Polar residues" evidence="1">
    <location>
        <begin position="1"/>
        <end position="19"/>
    </location>
</feature>
<feature type="region of interest" description="Disordered" evidence="1">
    <location>
        <begin position="45"/>
        <end position="69"/>
    </location>
</feature>
<reference evidence="2 3" key="1">
    <citation type="submission" date="2024-02" db="EMBL/GenBank/DDBJ databases">
        <title>High-quality chromosome-scale genome assembly of Pensacola bahiagrass (Paspalum notatum Flugge var. saurae).</title>
        <authorList>
            <person name="Vega J.M."/>
            <person name="Podio M."/>
            <person name="Orjuela J."/>
            <person name="Siena L.A."/>
            <person name="Pessino S.C."/>
            <person name="Combes M.C."/>
            <person name="Mariac C."/>
            <person name="Albertini E."/>
            <person name="Pupilli F."/>
            <person name="Ortiz J.P.A."/>
            <person name="Leblanc O."/>
        </authorList>
    </citation>
    <scope>NUCLEOTIDE SEQUENCE [LARGE SCALE GENOMIC DNA]</scope>
    <source>
        <strain evidence="2">R1</strain>
        <tissue evidence="2">Leaf</tissue>
    </source>
</reference>
<organism evidence="2 3">
    <name type="scientific">Paspalum notatum var. saurae</name>
    <dbReference type="NCBI Taxonomy" id="547442"/>
    <lineage>
        <taxon>Eukaryota</taxon>
        <taxon>Viridiplantae</taxon>
        <taxon>Streptophyta</taxon>
        <taxon>Embryophyta</taxon>
        <taxon>Tracheophyta</taxon>
        <taxon>Spermatophyta</taxon>
        <taxon>Magnoliopsida</taxon>
        <taxon>Liliopsida</taxon>
        <taxon>Poales</taxon>
        <taxon>Poaceae</taxon>
        <taxon>PACMAD clade</taxon>
        <taxon>Panicoideae</taxon>
        <taxon>Andropogonodae</taxon>
        <taxon>Paspaleae</taxon>
        <taxon>Paspalinae</taxon>
        <taxon>Paspalum</taxon>
    </lineage>
</organism>
<evidence type="ECO:0000313" key="2">
    <source>
        <dbReference type="EMBL" id="WVZ64133.1"/>
    </source>
</evidence>
<evidence type="ECO:0000256" key="1">
    <source>
        <dbReference type="SAM" id="MobiDB-lite"/>
    </source>
</evidence>
<evidence type="ECO:0000313" key="3">
    <source>
        <dbReference type="Proteomes" id="UP001341281"/>
    </source>
</evidence>